<dbReference type="EMBL" id="ASHM01173237">
    <property type="protein sequence ID" value="PNX64995.1"/>
    <property type="molecule type" value="Genomic_DNA"/>
</dbReference>
<evidence type="ECO:0000313" key="1">
    <source>
        <dbReference type="EMBL" id="PNX64995.1"/>
    </source>
</evidence>
<dbReference type="AlphaFoldDB" id="A0A2K3KFC4"/>
<sequence length="33" mass="3868">MGEQVPVAERLMETAIQCGGVLRRKRVGKRRRW</sequence>
<name>A0A2K3KFC4_TRIPR</name>
<comment type="caution">
    <text evidence="1">The sequence shown here is derived from an EMBL/GenBank/DDBJ whole genome shotgun (WGS) entry which is preliminary data.</text>
</comment>
<proteinExistence type="predicted"/>
<dbReference type="Proteomes" id="UP000236291">
    <property type="component" value="Unassembled WGS sequence"/>
</dbReference>
<gene>
    <name evidence="1" type="ORF">L195_g062382</name>
</gene>
<accession>A0A2K3KFC4</accession>
<evidence type="ECO:0000313" key="2">
    <source>
        <dbReference type="Proteomes" id="UP000236291"/>
    </source>
</evidence>
<feature type="non-terminal residue" evidence="1">
    <location>
        <position position="33"/>
    </location>
</feature>
<protein>
    <submittedName>
        <fullName evidence="1">Uncharacterized protein</fullName>
    </submittedName>
</protein>
<reference evidence="1 2" key="1">
    <citation type="journal article" date="2014" name="Am. J. Bot.">
        <title>Genome assembly and annotation for red clover (Trifolium pratense; Fabaceae).</title>
        <authorList>
            <person name="Istvanek J."/>
            <person name="Jaros M."/>
            <person name="Krenek A."/>
            <person name="Repkova J."/>
        </authorList>
    </citation>
    <scope>NUCLEOTIDE SEQUENCE [LARGE SCALE GENOMIC DNA]</scope>
    <source>
        <strain evidence="2">cv. Tatra</strain>
        <tissue evidence="1">Young leaves</tissue>
    </source>
</reference>
<reference evidence="1 2" key="2">
    <citation type="journal article" date="2017" name="Front. Plant Sci.">
        <title>Gene Classification and Mining of Molecular Markers Useful in Red Clover (Trifolium pratense) Breeding.</title>
        <authorList>
            <person name="Istvanek J."/>
            <person name="Dluhosova J."/>
            <person name="Dluhos P."/>
            <person name="Patkova L."/>
            <person name="Nedelnik J."/>
            <person name="Repkova J."/>
        </authorList>
    </citation>
    <scope>NUCLEOTIDE SEQUENCE [LARGE SCALE GENOMIC DNA]</scope>
    <source>
        <strain evidence="2">cv. Tatra</strain>
        <tissue evidence="1">Young leaves</tissue>
    </source>
</reference>
<organism evidence="1 2">
    <name type="scientific">Trifolium pratense</name>
    <name type="common">Red clover</name>
    <dbReference type="NCBI Taxonomy" id="57577"/>
    <lineage>
        <taxon>Eukaryota</taxon>
        <taxon>Viridiplantae</taxon>
        <taxon>Streptophyta</taxon>
        <taxon>Embryophyta</taxon>
        <taxon>Tracheophyta</taxon>
        <taxon>Spermatophyta</taxon>
        <taxon>Magnoliopsida</taxon>
        <taxon>eudicotyledons</taxon>
        <taxon>Gunneridae</taxon>
        <taxon>Pentapetalae</taxon>
        <taxon>rosids</taxon>
        <taxon>fabids</taxon>
        <taxon>Fabales</taxon>
        <taxon>Fabaceae</taxon>
        <taxon>Papilionoideae</taxon>
        <taxon>50 kb inversion clade</taxon>
        <taxon>NPAAA clade</taxon>
        <taxon>Hologalegina</taxon>
        <taxon>IRL clade</taxon>
        <taxon>Trifolieae</taxon>
        <taxon>Trifolium</taxon>
    </lineage>
</organism>